<accession>A0A1G9PS61</accession>
<dbReference type="EMBL" id="FNGY01000002">
    <property type="protein sequence ID" value="SDM00945.1"/>
    <property type="molecule type" value="Genomic_DNA"/>
</dbReference>
<dbReference type="AlphaFoldDB" id="A0A1G9PS61"/>
<evidence type="ECO:0000313" key="1">
    <source>
        <dbReference type="EMBL" id="SDM00945.1"/>
    </source>
</evidence>
<dbReference type="SUPFAM" id="SSF48452">
    <property type="entry name" value="TPR-like"/>
    <property type="match status" value="1"/>
</dbReference>
<protein>
    <submittedName>
        <fullName evidence="1">Starch-binding associating with outer membrane</fullName>
    </submittedName>
</protein>
<keyword evidence="2" id="KW-1185">Reference proteome</keyword>
<dbReference type="RefSeq" id="WP_074605552.1">
    <property type="nucleotide sequence ID" value="NZ_FNGY01000002.1"/>
</dbReference>
<dbReference type="PROSITE" id="PS51257">
    <property type="entry name" value="PROKAR_LIPOPROTEIN"/>
    <property type="match status" value="1"/>
</dbReference>
<proteinExistence type="predicted"/>
<dbReference type="STRING" id="430522.BFS30_18355"/>
<dbReference type="InterPro" id="IPR041662">
    <property type="entry name" value="SusD-like_2"/>
</dbReference>
<dbReference type="Gene3D" id="1.25.40.390">
    <property type="match status" value="1"/>
</dbReference>
<organism evidence="1 2">
    <name type="scientific">Pedobacter steynii</name>
    <dbReference type="NCBI Taxonomy" id="430522"/>
    <lineage>
        <taxon>Bacteria</taxon>
        <taxon>Pseudomonadati</taxon>
        <taxon>Bacteroidota</taxon>
        <taxon>Sphingobacteriia</taxon>
        <taxon>Sphingobacteriales</taxon>
        <taxon>Sphingobacteriaceae</taxon>
        <taxon>Pedobacter</taxon>
    </lineage>
</organism>
<sequence>MKPLYHICLVTILALTATGCNKFDDDINRDPNNPEKASATQLIASAQQSLPDIGSAFDKNASPYGIHYPQYISGTTFTENSRYNTVNFNFYPIYAGPLMNLTEAIKVANNPNEGPIANQIAVAKIMKAYYFWHVTDRWGVVPYTEAFQGRADFTPKYDSQQQIYNDLFKLLDEANAAFVVGNIKNDIIYGGDMVKWKKLGNTIHLLMALRLSKVDAVKGADEFKKALANGIMEKNEDNFTYVHLVDKVNENFWYTSFGRLKRNWFAVSKTVVDYMQPLSDPRLPVFADKNGAGNYVGLEYGLPGSVSVVINNISLLGSALRQQNSPTYLVTYAQALFAKAEAAKLGWIPGGDGDAKLNYDKAIEQSILQWTKSTNGLTVFIGQPQVAYNQAIALRQIAEQRWIHLFMHGYEGWAEWRRTGYPLLSPAPNNNNLAIPRREGYPTQEISNNGPNYSAAIAAFPYGGTDDLNARVWWDKP</sequence>
<evidence type="ECO:0000313" key="2">
    <source>
        <dbReference type="Proteomes" id="UP000183200"/>
    </source>
</evidence>
<gene>
    <name evidence="1" type="ORF">SAMN05421820_102726</name>
</gene>
<reference evidence="2" key="1">
    <citation type="submission" date="2016-10" db="EMBL/GenBank/DDBJ databases">
        <authorList>
            <person name="Varghese N."/>
            <person name="Submissions S."/>
        </authorList>
    </citation>
    <scope>NUCLEOTIDE SEQUENCE [LARGE SCALE GENOMIC DNA]</scope>
    <source>
        <strain evidence="2">DSM 19110</strain>
    </source>
</reference>
<dbReference type="OrthoDB" id="9766256at2"/>
<name>A0A1G9PS61_9SPHI</name>
<dbReference type="Proteomes" id="UP000183200">
    <property type="component" value="Unassembled WGS sequence"/>
</dbReference>
<dbReference type="InterPro" id="IPR011990">
    <property type="entry name" value="TPR-like_helical_dom_sf"/>
</dbReference>
<dbReference type="Pfam" id="PF12771">
    <property type="entry name" value="SusD-like_2"/>
    <property type="match status" value="1"/>
</dbReference>